<sequence>GIRCSGVGERAQQQQEKSPQSVWKHSLSSEKRKHQLANPPNWSNLCTKEHRSTKRQHHQPAVGFVKASRFILAAHQRNKDVSELVSVCVCVVCLCSSQNRGACCTGKFRKTHHPHRRSISGAVRFANSSTNDLKPLATKCTHTHTLGRKKKSIFSRLLIPTSVRFSFRRVLTRARPLPPVLPTFPLAVSVRH</sequence>
<protein>
    <submittedName>
        <fullName evidence="2">Uncharacterized protein</fullName>
    </submittedName>
</protein>
<name>A0A182NWM0_9DIPT</name>
<keyword evidence="3" id="KW-1185">Reference proteome</keyword>
<dbReference type="EnsemblMetazoa" id="ADIR014288-RA">
    <property type="protein sequence ID" value="ADIR014288-PA"/>
    <property type="gene ID" value="ADIR014288"/>
</dbReference>
<dbReference type="VEuPathDB" id="VectorBase:ADIR014288"/>
<dbReference type="AlphaFoldDB" id="A0A182NWM0"/>
<organism evidence="2 3">
    <name type="scientific">Anopheles dirus</name>
    <dbReference type="NCBI Taxonomy" id="7168"/>
    <lineage>
        <taxon>Eukaryota</taxon>
        <taxon>Metazoa</taxon>
        <taxon>Ecdysozoa</taxon>
        <taxon>Arthropoda</taxon>
        <taxon>Hexapoda</taxon>
        <taxon>Insecta</taxon>
        <taxon>Pterygota</taxon>
        <taxon>Neoptera</taxon>
        <taxon>Endopterygota</taxon>
        <taxon>Diptera</taxon>
        <taxon>Nematocera</taxon>
        <taxon>Culicoidea</taxon>
        <taxon>Culicidae</taxon>
        <taxon>Anophelinae</taxon>
        <taxon>Anopheles</taxon>
    </lineage>
</organism>
<evidence type="ECO:0000313" key="2">
    <source>
        <dbReference type="EnsemblMetazoa" id="ADIR014288-PA"/>
    </source>
</evidence>
<reference evidence="3" key="1">
    <citation type="submission" date="2013-03" db="EMBL/GenBank/DDBJ databases">
        <title>The Genome Sequence of Anopheles dirus WRAIR2.</title>
        <authorList>
            <consortium name="The Broad Institute Genomics Platform"/>
            <person name="Neafsey D.E."/>
            <person name="Walton C."/>
            <person name="Walker B."/>
            <person name="Young S.K."/>
            <person name="Zeng Q."/>
            <person name="Gargeya S."/>
            <person name="Fitzgerald M."/>
            <person name="Haas B."/>
            <person name="Abouelleil A."/>
            <person name="Allen A.W."/>
            <person name="Alvarado L."/>
            <person name="Arachchi H.M."/>
            <person name="Berlin A.M."/>
            <person name="Chapman S.B."/>
            <person name="Gainer-Dewar J."/>
            <person name="Goldberg J."/>
            <person name="Griggs A."/>
            <person name="Gujja S."/>
            <person name="Hansen M."/>
            <person name="Howarth C."/>
            <person name="Imamovic A."/>
            <person name="Ireland A."/>
            <person name="Larimer J."/>
            <person name="McCowan C."/>
            <person name="Murphy C."/>
            <person name="Pearson M."/>
            <person name="Poon T.W."/>
            <person name="Priest M."/>
            <person name="Roberts A."/>
            <person name="Saif S."/>
            <person name="Shea T."/>
            <person name="Sisk P."/>
            <person name="Sykes S."/>
            <person name="Wortman J."/>
            <person name="Nusbaum C."/>
            <person name="Birren B."/>
        </authorList>
    </citation>
    <scope>NUCLEOTIDE SEQUENCE [LARGE SCALE GENOMIC DNA]</scope>
    <source>
        <strain evidence="3">WRAIR2</strain>
    </source>
</reference>
<feature type="compositionally biased region" description="Polar residues" evidence="1">
    <location>
        <begin position="11"/>
        <end position="23"/>
    </location>
</feature>
<feature type="region of interest" description="Disordered" evidence="1">
    <location>
        <begin position="1"/>
        <end position="60"/>
    </location>
</feature>
<proteinExistence type="predicted"/>
<reference evidence="2" key="2">
    <citation type="submission" date="2020-05" db="UniProtKB">
        <authorList>
            <consortium name="EnsemblMetazoa"/>
        </authorList>
    </citation>
    <scope>IDENTIFICATION</scope>
    <source>
        <strain evidence="2">WRAIR2</strain>
    </source>
</reference>
<dbReference type="Proteomes" id="UP000075884">
    <property type="component" value="Unassembled WGS sequence"/>
</dbReference>
<evidence type="ECO:0000256" key="1">
    <source>
        <dbReference type="SAM" id="MobiDB-lite"/>
    </source>
</evidence>
<evidence type="ECO:0000313" key="3">
    <source>
        <dbReference type="Proteomes" id="UP000075884"/>
    </source>
</evidence>
<accession>A0A182NWM0</accession>